<reference evidence="1 3" key="1">
    <citation type="journal article" date="2015" name="Genome Announc.">
        <title>Thirty-Two Complete Genome Assemblies of Nine Yersinia Species, Including Y. pestis, Y. pseudotuberculosis, and Y. enterocolitica.</title>
        <authorList>
            <person name="Johnson S.L."/>
            <person name="Daligault H.E."/>
            <person name="Davenport K.W."/>
            <person name="Jaissle J."/>
            <person name="Frey K.G."/>
            <person name="Ladner J.T."/>
            <person name="Broomall S.M."/>
            <person name="Bishop-Lilly K.A."/>
            <person name="Bruce D.C."/>
            <person name="Coyne S.R."/>
            <person name="Gibbons H.S."/>
            <person name="Lo C.C."/>
            <person name="Munk A.C."/>
            <person name="Rosenzweig C.N."/>
            <person name="Koroleva G.I."/>
            <person name="Palacios G.F."/>
            <person name="Redden C.L."/>
            <person name="Xu Y."/>
            <person name="Minogue T.D."/>
            <person name="Chain P.S."/>
        </authorList>
    </citation>
    <scope>NUCLEOTIDE SEQUENCE [LARGE SCALE GENOMIC DNA]</scope>
    <source>
        <strain evidence="1 3">YRA</strain>
    </source>
</reference>
<protein>
    <submittedName>
        <fullName evidence="2">Uncharacterized protein</fullName>
    </submittedName>
</protein>
<evidence type="ECO:0000313" key="1">
    <source>
        <dbReference type="EMBL" id="AJJ12127.1"/>
    </source>
</evidence>
<dbReference type="Proteomes" id="UP000031914">
    <property type="component" value="Chromosome"/>
</dbReference>
<dbReference type="STRING" id="29485.CH64_2284"/>
<name>A0A0U1HN53_YERRO</name>
<reference evidence="2 4" key="2">
    <citation type="submission" date="2015-03" db="EMBL/GenBank/DDBJ databases">
        <authorList>
            <person name="Murphy D."/>
        </authorList>
    </citation>
    <scope>NUCLEOTIDE SEQUENCE [LARGE SCALE GENOMIC DNA]</scope>
    <source>
        <strain evidence="2 4">68/02</strain>
    </source>
</reference>
<dbReference type="EMBL" id="CP009787">
    <property type="protein sequence ID" value="AJJ12127.1"/>
    <property type="molecule type" value="Genomic_DNA"/>
</dbReference>
<dbReference type="Proteomes" id="UP000042054">
    <property type="component" value="Unassembled WGS sequence"/>
</dbReference>
<sequence length="58" mass="6402">MNDFIVIVIKCNKLLAAQHLAALPHPPHLVIHSYASLKAGEKNLQLMIHKKVGTHKIG</sequence>
<accession>A0A0U1HN53</accession>
<dbReference type="KEGG" id="yro:CH64_2284"/>
<gene>
    <name evidence="1" type="ORF">CH64_2284</name>
    <name evidence="2" type="ORF">ERS008555_00329</name>
</gene>
<evidence type="ECO:0000313" key="2">
    <source>
        <dbReference type="EMBL" id="CQI88001.1"/>
    </source>
</evidence>
<keyword evidence="3" id="KW-1185">Reference proteome</keyword>
<evidence type="ECO:0000313" key="4">
    <source>
        <dbReference type="Proteomes" id="UP000042054"/>
    </source>
</evidence>
<organism evidence="2 4">
    <name type="scientific">Yersinia rohdei</name>
    <dbReference type="NCBI Taxonomy" id="29485"/>
    <lineage>
        <taxon>Bacteria</taxon>
        <taxon>Pseudomonadati</taxon>
        <taxon>Pseudomonadota</taxon>
        <taxon>Gammaproteobacteria</taxon>
        <taxon>Enterobacterales</taxon>
        <taxon>Yersiniaceae</taxon>
        <taxon>Yersinia</taxon>
    </lineage>
</organism>
<dbReference type="AlphaFoldDB" id="A0A0U1HN53"/>
<dbReference type="EMBL" id="CTKE01000002">
    <property type="protein sequence ID" value="CQI88001.1"/>
    <property type="molecule type" value="Genomic_DNA"/>
</dbReference>
<proteinExistence type="predicted"/>
<evidence type="ECO:0000313" key="3">
    <source>
        <dbReference type="Proteomes" id="UP000031914"/>
    </source>
</evidence>